<evidence type="ECO:0000256" key="1">
    <source>
        <dbReference type="SAM" id="MobiDB-lite"/>
    </source>
</evidence>
<organism evidence="2">
    <name type="scientific">viral metagenome</name>
    <dbReference type="NCBI Taxonomy" id="1070528"/>
    <lineage>
        <taxon>unclassified sequences</taxon>
        <taxon>metagenomes</taxon>
        <taxon>organismal metagenomes</taxon>
    </lineage>
</organism>
<proteinExistence type="predicted"/>
<name>A0A6C0D3Z7_9ZZZZ</name>
<accession>A0A6C0D3Z7</accession>
<dbReference type="EMBL" id="MN739532">
    <property type="protein sequence ID" value="QHT11237.1"/>
    <property type="molecule type" value="Genomic_DNA"/>
</dbReference>
<evidence type="ECO:0000313" key="2">
    <source>
        <dbReference type="EMBL" id="QHT11237.1"/>
    </source>
</evidence>
<feature type="region of interest" description="Disordered" evidence="1">
    <location>
        <begin position="124"/>
        <end position="166"/>
    </location>
</feature>
<reference evidence="2" key="1">
    <citation type="journal article" date="2020" name="Nature">
        <title>Giant virus diversity and host interactions through global metagenomics.</title>
        <authorList>
            <person name="Schulz F."/>
            <person name="Roux S."/>
            <person name="Paez-Espino D."/>
            <person name="Jungbluth S."/>
            <person name="Walsh D.A."/>
            <person name="Denef V.J."/>
            <person name="McMahon K.D."/>
            <person name="Konstantinidis K.T."/>
            <person name="Eloe-Fadrosh E.A."/>
            <person name="Kyrpides N.C."/>
            <person name="Woyke T."/>
        </authorList>
    </citation>
    <scope>NUCLEOTIDE SEQUENCE</scope>
    <source>
        <strain evidence="2">GVMAG-M-3300023174-111</strain>
    </source>
</reference>
<protein>
    <submittedName>
        <fullName evidence="2">Uncharacterized protein</fullName>
    </submittedName>
</protein>
<dbReference type="AlphaFoldDB" id="A0A6C0D3Z7"/>
<sequence length="250" mass="28198">MDEAVEVLDGEQVEVDESHESVNNANLIKDPNEIKKSEFVLNIQEIPNKKIAENYVKTLTDKLNKLKQQRTYMQFNFKMIVESDIKYNRMMGGGDENSTFPYNIFESTFDLITGKNRQNNDVADAEKNNQVSSSTESNTSSSNTSSSNTSSSNTSSSNTSSSNTSSSNKSIFENLFSYIPSLSVSSPVDLSFTMPVHLENLTQEPIQYLDDYDGVTHILVTIYDKYDSMGYIGGLHQLENWIRKKEERGK</sequence>
<feature type="compositionally biased region" description="Low complexity" evidence="1">
    <location>
        <begin position="132"/>
        <end position="166"/>
    </location>
</feature>